<organism evidence="3 4">
    <name type="scientific">Chondromyces crocatus</name>
    <dbReference type="NCBI Taxonomy" id="52"/>
    <lineage>
        <taxon>Bacteria</taxon>
        <taxon>Pseudomonadati</taxon>
        <taxon>Myxococcota</taxon>
        <taxon>Polyangia</taxon>
        <taxon>Polyangiales</taxon>
        <taxon>Polyangiaceae</taxon>
        <taxon>Chondromyces</taxon>
    </lineage>
</organism>
<feature type="compositionally biased region" description="Low complexity" evidence="1">
    <location>
        <begin position="18"/>
        <end position="28"/>
    </location>
</feature>
<evidence type="ECO:0000313" key="3">
    <source>
        <dbReference type="EMBL" id="AKT39383.1"/>
    </source>
</evidence>
<dbReference type="EMBL" id="CP012159">
    <property type="protein sequence ID" value="AKT39383.1"/>
    <property type="molecule type" value="Genomic_DNA"/>
</dbReference>
<name>A0A0K1EFM1_CHOCO</name>
<dbReference type="KEGG" id="ccro:CMC5_035300"/>
<dbReference type="InterPro" id="IPR012902">
    <property type="entry name" value="N_methyl_site"/>
</dbReference>
<dbReference type="NCBIfam" id="TIGR02532">
    <property type="entry name" value="IV_pilin_GFxxxE"/>
    <property type="match status" value="1"/>
</dbReference>
<keyword evidence="4" id="KW-1185">Reference proteome</keyword>
<gene>
    <name evidence="3" type="ORF">CMC5_035300</name>
</gene>
<reference evidence="3 4" key="1">
    <citation type="submission" date="2015-07" db="EMBL/GenBank/DDBJ databases">
        <title>Genome analysis of myxobacterium Chondromyces crocatus Cm c5 reveals a high potential for natural compound synthesis and the genetic basis for the loss of fruiting body formation.</title>
        <authorList>
            <person name="Zaburannyi N."/>
            <person name="Bunk B."/>
            <person name="Maier J."/>
            <person name="Overmann J."/>
            <person name="Mueller R."/>
        </authorList>
    </citation>
    <scope>NUCLEOTIDE SEQUENCE [LARGE SCALE GENOMIC DNA]</scope>
    <source>
        <strain evidence="3 4">Cm c5</strain>
    </source>
</reference>
<feature type="transmembrane region" description="Helical" evidence="2">
    <location>
        <begin position="36"/>
        <end position="57"/>
    </location>
</feature>
<evidence type="ECO:0000256" key="1">
    <source>
        <dbReference type="SAM" id="MobiDB-lite"/>
    </source>
</evidence>
<feature type="compositionally biased region" description="Basic residues" evidence="1">
    <location>
        <begin position="1"/>
        <end position="11"/>
    </location>
</feature>
<dbReference type="Pfam" id="PF07963">
    <property type="entry name" value="N_methyl"/>
    <property type="match status" value="1"/>
</dbReference>
<evidence type="ECO:0008006" key="5">
    <source>
        <dbReference type="Google" id="ProtNLM"/>
    </source>
</evidence>
<proteinExistence type="predicted"/>
<dbReference type="PROSITE" id="PS00409">
    <property type="entry name" value="PROKAR_NTER_METHYL"/>
    <property type="match status" value="1"/>
</dbReference>
<dbReference type="OrthoDB" id="5495865at2"/>
<evidence type="ECO:0000313" key="4">
    <source>
        <dbReference type="Proteomes" id="UP000067626"/>
    </source>
</evidence>
<keyword evidence="2" id="KW-1133">Transmembrane helix</keyword>
<dbReference type="AlphaFoldDB" id="A0A0K1EFM1"/>
<keyword evidence="2" id="KW-0472">Membrane</keyword>
<keyword evidence="2" id="KW-0812">Transmembrane</keyword>
<feature type="region of interest" description="Disordered" evidence="1">
    <location>
        <begin position="1"/>
        <end position="30"/>
    </location>
</feature>
<dbReference type="RefSeq" id="WP_082362560.1">
    <property type="nucleotide sequence ID" value="NZ_CP012159.1"/>
</dbReference>
<dbReference type="STRING" id="52.CMC5_035300"/>
<evidence type="ECO:0000256" key="2">
    <source>
        <dbReference type="SAM" id="Phobius"/>
    </source>
</evidence>
<accession>A0A0K1EFM1</accession>
<sequence length="454" mass="48846">MSILRPRHRSTQRASAESLPSRTATPSPRSRRGFTLVELIIAMAAGLAVATAAMLLAKNASRFFQYEARFSAAHLGAMLGMQRLTADIQRAAFLSTPNIQLDPMTCRPPSAWPDGLQRLAGIQILREGSFDANPTALAQSAANNFFPDALIIGGAFGTNEQFDVQAIFSAGGGLTIQLQRNSGAMRRTLMRASAGNAAFDGIFRPGRAIRITTDGQPPIVYGVIEGANAGTLTIQLRSNPALPYKDAGPCGISRSGSNANFLVTPVTRVRYDIRSLTNHPDYGQLVAPISEGVTGDQGRTELVRVELDADNVEIANTLEIVSEYAVDLKFGISTAALVTSSTVNPEVVRYPIRTPVIDDVYTIANDITNGGTPQRIRAVQARLSTRTRAPDRDADLYYPTGTETRHLRFLIPGVVPAVNTLGDPIPAGAPAVFARMRTLHAEVSLPNNEKAQRW</sequence>
<protein>
    <recommendedName>
        <fullName evidence="5">Prepilin-type N-terminal cleavage/methylation domain-containing protein</fullName>
    </recommendedName>
</protein>
<dbReference type="Proteomes" id="UP000067626">
    <property type="component" value="Chromosome"/>
</dbReference>